<dbReference type="InParanoid" id="A0A672PHM5"/>
<evidence type="ECO:0000313" key="6">
    <source>
        <dbReference type="Ensembl" id="ENSSGRP00000062435.1"/>
    </source>
</evidence>
<dbReference type="PRINTS" id="PR00700">
    <property type="entry name" value="PRTYPHPHTASE"/>
</dbReference>
<dbReference type="SMART" id="SM00404">
    <property type="entry name" value="PTPc_motif"/>
    <property type="match status" value="1"/>
</dbReference>
<dbReference type="InterPro" id="IPR029021">
    <property type="entry name" value="Prot-tyrosine_phosphatase-like"/>
</dbReference>
<accession>A0A672PHM5</accession>
<feature type="domain" description="Tyrosine specific protein phosphatases" evidence="5">
    <location>
        <begin position="131"/>
        <end position="198"/>
    </location>
</feature>
<dbReference type="GO" id="GO:0004725">
    <property type="term" value="F:protein tyrosine phosphatase activity"/>
    <property type="evidence" value="ECO:0007669"/>
    <property type="project" value="InterPro"/>
</dbReference>
<dbReference type="AlphaFoldDB" id="A0A672PHM5"/>
<dbReference type="InterPro" id="IPR020422">
    <property type="entry name" value="TYR_PHOSPHATASE_DUAL_dom"/>
</dbReference>
<dbReference type="Pfam" id="PF00782">
    <property type="entry name" value="DSPc"/>
    <property type="match status" value="1"/>
</dbReference>
<proteinExistence type="predicted"/>
<keyword evidence="7" id="KW-1185">Reference proteome</keyword>
<keyword evidence="1" id="KW-0378">Hydrolase</keyword>
<evidence type="ECO:0000256" key="3">
    <source>
        <dbReference type="SAM" id="MobiDB-lite"/>
    </source>
</evidence>
<evidence type="ECO:0000313" key="7">
    <source>
        <dbReference type="Proteomes" id="UP000472262"/>
    </source>
</evidence>
<feature type="region of interest" description="Disordered" evidence="3">
    <location>
        <begin position="359"/>
        <end position="397"/>
    </location>
</feature>
<evidence type="ECO:0000256" key="2">
    <source>
        <dbReference type="ARBA" id="ARBA00022912"/>
    </source>
</evidence>
<dbReference type="PROSITE" id="PS50056">
    <property type="entry name" value="TYR_PHOSPHATASE_2"/>
    <property type="match status" value="1"/>
</dbReference>
<dbReference type="PANTHER" id="PTHR23339">
    <property type="entry name" value="TYROSINE SPECIFIC PROTEIN PHOSPHATASE AND DUAL SPECIFICITY PROTEIN PHOSPHATASE"/>
    <property type="match status" value="1"/>
</dbReference>
<dbReference type="Proteomes" id="UP000472262">
    <property type="component" value="Unassembled WGS sequence"/>
</dbReference>
<dbReference type="InterPro" id="IPR000387">
    <property type="entry name" value="Tyr_Pase_dom"/>
</dbReference>
<dbReference type="PROSITE" id="PS00383">
    <property type="entry name" value="TYR_PHOSPHATASE_1"/>
    <property type="match status" value="1"/>
</dbReference>
<protein>
    <submittedName>
        <fullName evidence="6">Zgc:77752</fullName>
    </submittedName>
</protein>
<dbReference type="InterPro" id="IPR050561">
    <property type="entry name" value="PTP"/>
</dbReference>
<feature type="domain" description="Tyrosine-protein phosphatase" evidence="4">
    <location>
        <begin position="42"/>
        <end position="209"/>
    </location>
</feature>
<evidence type="ECO:0000259" key="4">
    <source>
        <dbReference type="PROSITE" id="PS50054"/>
    </source>
</evidence>
<dbReference type="InterPro" id="IPR016130">
    <property type="entry name" value="Tyr_Pase_AS"/>
</dbReference>
<dbReference type="InterPro" id="IPR000340">
    <property type="entry name" value="Dual-sp_phosphatase_cat-dom"/>
</dbReference>
<sequence>MTPQVPVPRPSYSQARESLVKAIPSKIICLFACGGRDCRYEGPACWSTSQQAIKGVFSSCDSVCMSVYACLLAFRLNIKSIINMQLPGEHAHCGPPLDPGSGFTYSPQIFMDSQIYFYNFGMSDFGVSSLEGMLDAVKVLAFSVQEGKVAVHCHAGLGRTGVLIACFLVYTCRISASEAVHYVRIKRPHSIQTRSQINLVFDFARLVGSQLAQYPCLNMRHGSSFSLRQYLLRQVLLLHGDEARTLKHTPKILHVLCSMLITLTQGAPSPPEVQRELEKRLNILALKKAVKVTLLKRNLPALKERRGSCRAYSCESWDEPFGFLERKRDVLLNKRSYSESDLSKITIIEDFMLSRYSPKSGGHHKLSNGEIGPSKDQRIPTESQKSPHTPMADQCNGTERCSPYPPSAPHSHNETVNKKTKCTTKKPQAYLKYSSNTEVSVRSNKISTIFFSASYITA</sequence>
<dbReference type="InterPro" id="IPR000242">
    <property type="entry name" value="PTP_cat"/>
</dbReference>
<dbReference type="Gene3D" id="3.90.190.10">
    <property type="entry name" value="Protein tyrosine phosphatase superfamily"/>
    <property type="match status" value="1"/>
</dbReference>
<organism evidence="6 7">
    <name type="scientific">Sinocyclocheilus grahami</name>
    <name type="common">Dianchi golden-line fish</name>
    <name type="synonym">Barbus grahami</name>
    <dbReference type="NCBI Taxonomy" id="75366"/>
    <lineage>
        <taxon>Eukaryota</taxon>
        <taxon>Metazoa</taxon>
        <taxon>Chordata</taxon>
        <taxon>Craniata</taxon>
        <taxon>Vertebrata</taxon>
        <taxon>Euteleostomi</taxon>
        <taxon>Actinopterygii</taxon>
        <taxon>Neopterygii</taxon>
        <taxon>Teleostei</taxon>
        <taxon>Ostariophysi</taxon>
        <taxon>Cypriniformes</taxon>
        <taxon>Cyprinidae</taxon>
        <taxon>Cyprininae</taxon>
        <taxon>Sinocyclocheilus</taxon>
    </lineage>
</organism>
<evidence type="ECO:0000256" key="1">
    <source>
        <dbReference type="ARBA" id="ARBA00022801"/>
    </source>
</evidence>
<dbReference type="FunFam" id="3.90.190.10:FF:000157">
    <property type="entry name" value="Protein-tyrosine phosphatase"/>
    <property type="match status" value="1"/>
</dbReference>
<reference evidence="6" key="1">
    <citation type="submission" date="2025-08" db="UniProtKB">
        <authorList>
            <consortium name="Ensembl"/>
        </authorList>
    </citation>
    <scope>IDENTIFICATION</scope>
</reference>
<name>A0A672PHM5_SINGR</name>
<reference evidence="6" key="2">
    <citation type="submission" date="2025-09" db="UniProtKB">
        <authorList>
            <consortium name="Ensembl"/>
        </authorList>
    </citation>
    <scope>IDENTIFICATION</scope>
</reference>
<dbReference type="SUPFAM" id="SSF52799">
    <property type="entry name" value="(Phosphotyrosine protein) phosphatases II"/>
    <property type="match status" value="1"/>
</dbReference>
<dbReference type="InterPro" id="IPR003595">
    <property type="entry name" value="Tyr_Pase_cat"/>
</dbReference>
<dbReference type="OMA" id="VDCRYEG"/>
<dbReference type="Ensembl" id="ENSSGRT00000066582.1">
    <property type="protein sequence ID" value="ENSSGRP00000062435.1"/>
    <property type="gene ID" value="ENSSGRG00000032282.1"/>
</dbReference>
<evidence type="ECO:0000259" key="5">
    <source>
        <dbReference type="PROSITE" id="PS50056"/>
    </source>
</evidence>
<dbReference type="PROSITE" id="PS50054">
    <property type="entry name" value="TYR_PHOSPHATASE_DUAL"/>
    <property type="match status" value="1"/>
</dbReference>
<keyword evidence="2" id="KW-0904">Protein phosphatase</keyword>